<feature type="compositionally biased region" description="Basic and acidic residues" evidence="1">
    <location>
        <begin position="114"/>
        <end position="124"/>
    </location>
</feature>
<evidence type="ECO:0000313" key="5">
    <source>
        <dbReference type="Proteomes" id="UP000002051"/>
    </source>
</evidence>
<dbReference type="AlphaFoldDB" id="G7L1X6"/>
<accession>A0A0C3WGC1</accession>
<protein>
    <submittedName>
        <fullName evidence="3">Transmembrane protein, putative</fullName>
    </submittedName>
</protein>
<gene>
    <name evidence="3" type="ordered locus">MTR_7g115130</name>
</gene>
<sequence>MGMSWVVHSPIIIVFFSLSYALYALAFAITHDMQSSYHSKYPLPHPTHNIVVINSVHPFNLRSDLDLHRRDIITTPPTAVFLSFLSSRGWWSMLITMVVVMRTVVDNGGSEEDVGRIGKENTQRRERKKREEEEDCGVFTKLPLFKG</sequence>
<dbReference type="EMBL" id="CM001223">
    <property type="protein sequence ID" value="AES82674.2"/>
    <property type="molecule type" value="Genomic_DNA"/>
</dbReference>
<dbReference type="EnsemblPlants" id="AES82674">
    <property type="protein sequence ID" value="AES82674"/>
    <property type="gene ID" value="MTR_7g115130"/>
</dbReference>
<keyword evidence="2 3" id="KW-0812">Transmembrane</keyword>
<reference evidence="3 5" key="1">
    <citation type="journal article" date="2011" name="Nature">
        <title>The Medicago genome provides insight into the evolution of rhizobial symbioses.</title>
        <authorList>
            <person name="Young N.D."/>
            <person name="Debelle F."/>
            <person name="Oldroyd G.E."/>
            <person name="Geurts R."/>
            <person name="Cannon S.B."/>
            <person name="Udvardi M.K."/>
            <person name="Benedito V.A."/>
            <person name="Mayer K.F."/>
            <person name="Gouzy J."/>
            <person name="Schoof H."/>
            <person name="Van de Peer Y."/>
            <person name="Proost S."/>
            <person name="Cook D.R."/>
            <person name="Meyers B.C."/>
            <person name="Spannagl M."/>
            <person name="Cheung F."/>
            <person name="De Mita S."/>
            <person name="Krishnakumar V."/>
            <person name="Gundlach H."/>
            <person name="Zhou S."/>
            <person name="Mudge J."/>
            <person name="Bharti A.K."/>
            <person name="Murray J.D."/>
            <person name="Naoumkina M.A."/>
            <person name="Rosen B."/>
            <person name="Silverstein K.A."/>
            <person name="Tang H."/>
            <person name="Rombauts S."/>
            <person name="Zhao P.X."/>
            <person name="Zhou P."/>
            <person name="Barbe V."/>
            <person name="Bardou P."/>
            <person name="Bechner M."/>
            <person name="Bellec A."/>
            <person name="Berger A."/>
            <person name="Berges H."/>
            <person name="Bidwell S."/>
            <person name="Bisseling T."/>
            <person name="Choisne N."/>
            <person name="Couloux A."/>
            <person name="Denny R."/>
            <person name="Deshpande S."/>
            <person name="Dai X."/>
            <person name="Doyle J.J."/>
            <person name="Dudez A.M."/>
            <person name="Farmer A.D."/>
            <person name="Fouteau S."/>
            <person name="Franken C."/>
            <person name="Gibelin C."/>
            <person name="Gish J."/>
            <person name="Goldstein S."/>
            <person name="Gonzalez A.J."/>
            <person name="Green P.J."/>
            <person name="Hallab A."/>
            <person name="Hartog M."/>
            <person name="Hua A."/>
            <person name="Humphray S.J."/>
            <person name="Jeong D.H."/>
            <person name="Jing Y."/>
            <person name="Jocker A."/>
            <person name="Kenton S.M."/>
            <person name="Kim D.J."/>
            <person name="Klee K."/>
            <person name="Lai H."/>
            <person name="Lang C."/>
            <person name="Lin S."/>
            <person name="Macmil S.L."/>
            <person name="Magdelenat G."/>
            <person name="Matthews L."/>
            <person name="McCorrison J."/>
            <person name="Monaghan E.L."/>
            <person name="Mun J.H."/>
            <person name="Najar F.Z."/>
            <person name="Nicholson C."/>
            <person name="Noirot C."/>
            <person name="O'Bleness M."/>
            <person name="Paule C.R."/>
            <person name="Poulain J."/>
            <person name="Prion F."/>
            <person name="Qin B."/>
            <person name="Qu C."/>
            <person name="Retzel E.F."/>
            <person name="Riddle C."/>
            <person name="Sallet E."/>
            <person name="Samain S."/>
            <person name="Samson N."/>
            <person name="Sanders I."/>
            <person name="Saurat O."/>
            <person name="Scarpelli C."/>
            <person name="Schiex T."/>
            <person name="Segurens B."/>
            <person name="Severin A.J."/>
            <person name="Sherrier D.J."/>
            <person name="Shi R."/>
            <person name="Sims S."/>
            <person name="Singer S.R."/>
            <person name="Sinharoy S."/>
            <person name="Sterck L."/>
            <person name="Viollet A."/>
            <person name="Wang B.B."/>
            <person name="Wang K."/>
            <person name="Wang M."/>
            <person name="Wang X."/>
            <person name="Warfsmann J."/>
            <person name="Weissenbach J."/>
            <person name="White D.D."/>
            <person name="White J.D."/>
            <person name="Wiley G.B."/>
            <person name="Wincker P."/>
            <person name="Xing Y."/>
            <person name="Yang L."/>
            <person name="Yao Z."/>
            <person name="Ying F."/>
            <person name="Zhai J."/>
            <person name="Zhou L."/>
            <person name="Zuber A."/>
            <person name="Denarie J."/>
            <person name="Dixon R.A."/>
            <person name="May G.D."/>
            <person name="Schwartz D.C."/>
            <person name="Rogers J."/>
            <person name="Quetier F."/>
            <person name="Town C.D."/>
            <person name="Roe B.A."/>
        </authorList>
    </citation>
    <scope>NUCLEOTIDE SEQUENCE [LARGE SCALE GENOMIC DNA]</scope>
    <source>
        <strain evidence="3">A17</strain>
        <strain evidence="4 5">cv. Jemalong A17</strain>
    </source>
</reference>
<dbReference type="PaxDb" id="3880-AES82674"/>
<feature type="region of interest" description="Disordered" evidence="1">
    <location>
        <begin position="114"/>
        <end position="133"/>
    </location>
</feature>
<evidence type="ECO:0000256" key="1">
    <source>
        <dbReference type="SAM" id="MobiDB-lite"/>
    </source>
</evidence>
<dbReference type="HOGENOM" id="CLU_1770830_0_0_1"/>
<evidence type="ECO:0000313" key="3">
    <source>
        <dbReference type="EMBL" id="AES82674.2"/>
    </source>
</evidence>
<keyword evidence="2" id="KW-1133">Transmembrane helix</keyword>
<reference evidence="3 5" key="2">
    <citation type="journal article" date="2014" name="BMC Genomics">
        <title>An improved genome release (version Mt4.0) for the model legume Medicago truncatula.</title>
        <authorList>
            <person name="Tang H."/>
            <person name="Krishnakumar V."/>
            <person name="Bidwell S."/>
            <person name="Rosen B."/>
            <person name="Chan A."/>
            <person name="Zhou S."/>
            <person name="Gentzbittel L."/>
            <person name="Childs K.L."/>
            <person name="Yandell M."/>
            <person name="Gundlach H."/>
            <person name="Mayer K.F."/>
            <person name="Schwartz D.C."/>
            <person name="Town C.D."/>
        </authorList>
    </citation>
    <scope>GENOME REANNOTATION</scope>
    <source>
        <strain evidence="4 5">cv. Jemalong A17</strain>
    </source>
</reference>
<evidence type="ECO:0000313" key="4">
    <source>
        <dbReference type="EnsemblPlants" id="AES82674"/>
    </source>
</evidence>
<reference evidence="4" key="3">
    <citation type="submission" date="2015-04" db="UniProtKB">
        <authorList>
            <consortium name="EnsemblPlants"/>
        </authorList>
    </citation>
    <scope>IDENTIFICATION</scope>
    <source>
        <strain evidence="4">cv. Jemalong A17</strain>
    </source>
</reference>
<accession>G7L1X6</accession>
<keyword evidence="2" id="KW-0472">Membrane</keyword>
<dbReference type="Proteomes" id="UP000002051">
    <property type="component" value="Unassembled WGS sequence"/>
</dbReference>
<feature type="transmembrane region" description="Helical" evidence="2">
    <location>
        <begin position="6"/>
        <end position="30"/>
    </location>
</feature>
<proteinExistence type="predicted"/>
<evidence type="ECO:0000256" key="2">
    <source>
        <dbReference type="SAM" id="Phobius"/>
    </source>
</evidence>
<keyword evidence="5" id="KW-1185">Reference proteome</keyword>
<name>G7L1X6_MEDTR</name>
<organism evidence="3 5">
    <name type="scientific">Medicago truncatula</name>
    <name type="common">Barrel medic</name>
    <name type="synonym">Medicago tribuloides</name>
    <dbReference type="NCBI Taxonomy" id="3880"/>
    <lineage>
        <taxon>Eukaryota</taxon>
        <taxon>Viridiplantae</taxon>
        <taxon>Streptophyta</taxon>
        <taxon>Embryophyta</taxon>
        <taxon>Tracheophyta</taxon>
        <taxon>Spermatophyta</taxon>
        <taxon>Magnoliopsida</taxon>
        <taxon>eudicotyledons</taxon>
        <taxon>Gunneridae</taxon>
        <taxon>Pentapetalae</taxon>
        <taxon>rosids</taxon>
        <taxon>fabids</taxon>
        <taxon>Fabales</taxon>
        <taxon>Fabaceae</taxon>
        <taxon>Papilionoideae</taxon>
        <taxon>50 kb inversion clade</taxon>
        <taxon>NPAAA clade</taxon>
        <taxon>Hologalegina</taxon>
        <taxon>IRL clade</taxon>
        <taxon>Trifolieae</taxon>
        <taxon>Medicago</taxon>
    </lineage>
</organism>